<dbReference type="EnsemblProtists" id="EOD19611">
    <property type="protein sequence ID" value="EOD19611"/>
    <property type="gene ID" value="EMIHUDRAFT_451183"/>
</dbReference>
<keyword evidence="2" id="KW-1185">Reference proteome</keyword>
<dbReference type="KEGG" id="ehx:EMIHUDRAFT_451183"/>
<evidence type="ECO:0000313" key="2">
    <source>
        <dbReference type="Proteomes" id="UP000013827"/>
    </source>
</evidence>
<name>A0A0D3J7X6_EMIH1</name>
<dbReference type="PaxDb" id="2903-EOD19611"/>
<protein>
    <recommendedName>
        <fullName evidence="3">SMP-LTD domain-containing protein</fullName>
    </recommendedName>
</protein>
<dbReference type="Proteomes" id="UP000013827">
    <property type="component" value="Unassembled WGS sequence"/>
</dbReference>
<proteinExistence type="predicted"/>
<dbReference type="GeneID" id="17265112"/>
<accession>A0A0D3J7X6</accession>
<evidence type="ECO:0008006" key="3">
    <source>
        <dbReference type="Google" id="ProtNLM"/>
    </source>
</evidence>
<sequence length="228" mass="24421">MLHTLLDSSCTSQPALDEYAQEHGQAFLDGDLLADIVNGSLDLPRTTLADGIPNGVVDLGLEAAGVSGWQATLLRGVLLPVVRPYLGDGIDNIAIEGLECGDFSLRRVESEYCLPFRIGGWVHGLGVVCRGTYVLSLSWSAEAVPPLVPAPTSELRGGFRLALDADRSSLHLLKLDLQRSSPFTAFSRRAFFSLKAHSSFAFNALSSRLESARAFLQGAVSCATGHQH</sequence>
<dbReference type="RefSeq" id="XP_005772040.1">
    <property type="nucleotide sequence ID" value="XM_005771983.1"/>
</dbReference>
<evidence type="ECO:0000313" key="1">
    <source>
        <dbReference type="EnsemblProtists" id="EOD19611"/>
    </source>
</evidence>
<reference evidence="1" key="2">
    <citation type="submission" date="2024-10" db="UniProtKB">
        <authorList>
            <consortium name="EnsemblProtists"/>
        </authorList>
    </citation>
    <scope>IDENTIFICATION</scope>
</reference>
<organism evidence="1 2">
    <name type="scientific">Emiliania huxleyi (strain CCMP1516)</name>
    <dbReference type="NCBI Taxonomy" id="280463"/>
    <lineage>
        <taxon>Eukaryota</taxon>
        <taxon>Haptista</taxon>
        <taxon>Haptophyta</taxon>
        <taxon>Prymnesiophyceae</taxon>
        <taxon>Isochrysidales</taxon>
        <taxon>Noelaerhabdaceae</taxon>
        <taxon>Emiliania</taxon>
    </lineage>
</organism>
<dbReference type="AlphaFoldDB" id="A0A0D3J7X6"/>
<dbReference type="HOGENOM" id="CLU_1216682_0_0_1"/>
<reference evidence="2" key="1">
    <citation type="journal article" date="2013" name="Nature">
        <title>Pan genome of the phytoplankton Emiliania underpins its global distribution.</title>
        <authorList>
            <person name="Read B.A."/>
            <person name="Kegel J."/>
            <person name="Klute M.J."/>
            <person name="Kuo A."/>
            <person name="Lefebvre S.C."/>
            <person name="Maumus F."/>
            <person name="Mayer C."/>
            <person name="Miller J."/>
            <person name="Monier A."/>
            <person name="Salamov A."/>
            <person name="Young J."/>
            <person name="Aguilar M."/>
            <person name="Claverie J.M."/>
            <person name="Frickenhaus S."/>
            <person name="Gonzalez K."/>
            <person name="Herman E.K."/>
            <person name="Lin Y.C."/>
            <person name="Napier J."/>
            <person name="Ogata H."/>
            <person name="Sarno A.F."/>
            <person name="Shmutz J."/>
            <person name="Schroeder D."/>
            <person name="de Vargas C."/>
            <person name="Verret F."/>
            <person name="von Dassow P."/>
            <person name="Valentin K."/>
            <person name="Van de Peer Y."/>
            <person name="Wheeler G."/>
            <person name="Dacks J.B."/>
            <person name="Delwiche C.F."/>
            <person name="Dyhrman S.T."/>
            <person name="Glockner G."/>
            <person name="John U."/>
            <person name="Richards T."/>
            <person name="Worden A.Z."/>
            <person name="Zhang X."/>
            <person name="Grigoriev I.V."/>
            <person name="Allen A.E."/>
            <person name="Bidle K."/>
            <person name="Borodovsky M."/>
            <person name="Bowler C."/>
            <person name="Brownlee C."/>
            <person name="Cock J.M."/>
            <person name="Elias M."/>
            <person name="Gladyshev V.N."/>
            <person name="Groth M."/>
            <person name="Guda C."/>
            <person name="Hadaegh A."/>
            <person name="Iglesias-Rodriguez M.D."/>
            <person name="Jenkins J."/>
            <person name="Jones B.M."/>
            <person name="Lawson T."/>
            <person name="Leese F."/>
            <person name="Lindquist E."/>
            <person name="Lobanov A."/>
            <person name="Lomsadze A."/>
            <person name="Malik S.B."/>
            <person name="Marsh M.E."/>
            <person name="Mackinder L."/>
            <person name="Mock T."/>
            <person name="Mueller-Roeber B."/>
            <person name="Pagarete A."/>
            <person name="Parker M."/>
            <person name="Probert I."/>
            <person name="Quesneville H."/>
            <person name="Raines C."/>
            <person name="Rensing S.A."/>
            <person name="Riano-Pachon D.M."/>
            <person name="Richier S."/>
            <person name="Rokitta S."/>
            <person name="Shiraiwa Y."/>
            <person name="Soanes D.M."/>
            <person name="van der Giezen M."/>
            <person name="Wahlund T.M."/>
            <person name="Williams B."/>
            <person name="Wilson W."/>
            <person name="Wolfe G."/>
            <person name="Wurch L.L."/>
        </authorList>
    </citation>
    <scope>NUCLEOTIDE SEQUENCE</scope>
</reference>